<evidence type="ECO:0000256" key="1">
    <source>
        <dbReference type="SAM" id="Phobius"/>
    </source>
</evidence>
<dbReference type="EMBL" id="JACHIN010000007">
    <property type="protein sequence ID" value="MBB5079961.1"/>
    <property type="molecule type" value="Genomic_DNA"/>
</dbReference>
<organism evidence="2 3">
    <name type="scientific">Nonomuraea endophytica</name>
    <dbReference type="NCBI Taxonomy" id="714136"/>
    <lineage>
        <taxon>Bacteria</taxon>
        <taxon>Bacillati</taxon>
        <taxon>Actinomycetota</taxon>
        <taxon>Actinomycetes</taxon>
        <taxon>Streptosporangiales</taxon>
        <taxon>Streptosporangiaceae</taxon>
        <taxon>Nonomuraea</taxon>
    </lineage>
</organism>
<accession>A0A7W8EHZ2</accession>
<keyword evidence="1" id="KW-1133">Transmembrane helix</keyword>
<evidence type="ECO:0000313" key="3">
    <source>
        <dbReference type="Proteomes" id="UP000568380"/>
    </source>
</evidence>
<proteinExistence type="predicted"/>
<gene>
    <name evidence="2" type="ORF">HNR40_005447</name>
</gene>
<dbReference type="Proteomes" id="UP000568380">
    <property type="component" value="Unassembled WGS sequence"/>
</dbReference>
<keyword evidence="1" id="KW-0812">Transmembrane</keyword>
<name>A0A7W8EHZ2_9ACTN</name>
<reference evidence="2 3" key="1">
    <citation type="submission" date="2020-08" db="EMBL/GenBank/DDBJ databases">
        <title>Genomic Encyclopedia of Type Strains, Phase IV (KMG-IV): sequencing the most valuable type-strain genomes for metagenomic binning, comparative biology and taxonomic classification.</title>
        <authorList>
            <person name="Goeker M."/>
        </authorList>
    </citation>
    <scope>NUCLEOTIDE SEQUENCE [LARGE SCALE GENOMIC DNA]</scope>
    <source>
        <strain evidence="2 3">DSM 45385</strain>
    </source>
</reference>
<protein>
    <submittedName>
        <fullName evidence="2">Choline-glycine betaine transporter</fullName>
    </submittedName>
</protein>
<dbReference type="AlphaFoldDB" id="A0A7W8EHZ2"/>
<sequence>MLSTRRTAATAAILGVLALAALLVTGVFTLAAAAVAAALLVSLAALAFLVLTVRRLDGKAQRIDQRVKKNESSHAANAAALKRIEKRLEELSAAMEDSAARRTEDLSAILVSLGEDRVNTMTHAREVERLREEVRALGSA</sequence>
<evidence type="ECO:0000313" key="2">
    <source>
        <dbReference type="EMBL" id="MBB5079961.1"/>
    </source>
</evidence>
<dbReference type="RefSeq" id="WP_184965991.1">
    <property type="nucleotide sequence ID" value="NZ_JACHIN010000007.1"/>
</dbReference>
<comment type="caution">
    <text evidence="2">The sequence shown here is derived from an EMBL/GenBank/DDBJ whole genome shotgun (WGS) entry which is preliminary data.</text>
</comment>
<keyword evidence="1" id="KW-0472">Membrane</keyword>
<feature type="transmembrane region" description="Helical" evidence="1">
    <location>
        <begin position="30"/>
        <end position="53"/>
    </location>
</feature>
<keyword evidence="3" id="KW-1185">Reference proteome</keyword>